<proteinExistence type="predicted"/>
<dbReference type="InterPro" id="IPR036322">
    <property type="entry name" value="WD40_repeat_dom_sf"/>
</dbReference>
<name>A0A0N4V6E7_ENTVE</name>
<evidence type="ECO:0000313" key="3">
    <source>
        <dbReference type="WBParaSite" id="EVEC_0000583201-mRNA-1"/>
    </source>
</evidence>
<reference evidence="1 2" key="2">
    <citation type="submission" date="2018-10" db="EMBL/GenBank/DDBJ databases">
        <authorList>
            <consortium name="Pathogen Informatics"/>
        </authorList>
    </citation>
    <scope>NUCLEOTIDE SEQUENCE [LARGE SCALE GENOMIC DNA]</scope>
</reference>
<dbReference type="Proteomes" id="UP000274131">
    <property type="component" value="Unassembled WGS sequence"/>
</dbReference>
<accession>A0A0N4V6E7</accession>
<organism evidence="3">
    <name type="scientific">Enterobius vermicularis</name>
    <name type="common">Human pinworm</name>
    <dbReference type="NCBI Taxonomy" id="51028"/>
    <lineage>
        <taxon>Eukaryota</taxon>
        <taxon>Metazoa</taxon>
        <taxon>Ecdysozoa</taxon>
        <taxon>Nematoda</taxon>
        <taxon>Chromadorea</taxon>
        <taxon>Rhabditida</taxon>
        <taxon>Spirurina</taxon>
        <taxon>Oxyuridomorpha</taxon>
        <taxon>Oxyuroidea</taxon>
        <taxon>Oxyuridae</taxon>
        <taxon>Enterobius</taxon>
    </lineage>
</organism>
<dbReference type="EMBL" id="UXUI01008167">
    <property type="protein sequence ID" value="VDD90692.1"/>
    <property type="molecule type" value="Genomic_DNA"/>
</dbReference>
<reference evidence="3" key="1">
    <citation type="submission" date="2017-02" db="UniProtKB">
        <authorList>
            <consortium name="WormBaseParasite"/>
        </authorList>
    </citation>
    <scope>IDENTIFICATION</scope>
</reference>
<keyword evidence="2" id="KW-1185">Reference proteome</keyword>
<dbReference type="OrthoDB" id="8883818at2759"/>
<dbReference type="InterPro" id="IPR015943">
    <property type="entry name" value="WD40/YVTN_repeat-like_dom_sf"/>
</dbReference>
<dbReference type="InterPro" id="IPR046351">
    <property type="entry name" value="UTP4"/>
</dbReference>
<dbReference type="GO" id="GO:0032040">
    <property type="term" value="C:small-subunit processome"/>
    <property type="evidence" value="ECO:0007669"/>
    <property type="project" value="TreeGrafter"/>
</dbReference>
<dbReference type="WBParaSite" id="EVEC_0000583201-mRNA-1">
    <property type="protein sequence ID" value="EVEC_0000583201-mRNA-1"/>
    <property type="gene ID" value="EVEC_0000583201"/>
</dbReference>
<sequence>MAEEEVNIHRAALFENEAYVVTCMAVDELQGILAVARRADYGEGSQRESLLEFWNIVKTPIFHVKTRSLSLLGVEALIWINSYLLSSHLDGSILIHQLHRPGSLRVQVCPSPLWTLAASSGSRFWAGSDAGGVFFLTLVNGEVVVGKTVNIGFGSRVISLAANEKVVAAGSIDKITIVDCNTSKILRTLHIPRSEKRKPTIAWSLGFLNNMLVSGDSRGCVSFWNIENGALIQTYEKHQADVLSLCVAGDSVYAAGVDPTIIHFTCVQDYPSVRITNFRRIHLNDVRALVFSGGRLFSGGAEHNFLLSTFEGCQGAVKVPVASYVPKKGLILYQYTKYLIIWLRGSPEPTSTKDGKFMLLEEPVKLAKIAAPRNEYIISSAINEDGSVLGLSTSKSLNLYETSLPKLSRDNVSSFSIAIRKLAELDFYASCMAFLENQLFFATDSLKICSIDCNRPEVPNTLTVRENSGEGTLIRVFRRNDSYQIALLTTRNELLYKSEESSDLYSLDLQKLDSPLMDVQFTTSGSLLVLCASREHAFFECTLKAKGKNKKNCFLVEEFASGKSTNELLRLSKRDYVQCFQTSQWGICLVSACGAVRLLVPYGEKIAVMYTGFEERSKSEQVQPCSISWIEKKSVLLSLLSGPSEMSQEGFSLRRFGRK</sequence>
<gene>
    <name evidence="1" type="ORF">EVEC_LOCUS5443</name>
</gene>
<dbReference type="GO" id="GO:0000462">
    <property type="term" value="P:maturation of SSU-rRNA from tricistronic rRNA transcript (SSU-rRNA, 5.8S rRNA, LSU-rRNA)"/>
    <property type="evidence" value="ECO:0007669"/>
    <property type="project" value="InterPro"/>
</dbReference>
<dbReference type="SUPFAM" id="SSF50978">
    <property type="entry name" value="WD40 repeat-like"/>
    <property type="match status" value="2"/>
</dbReference>
<evidence type="ECO:0000313" key="2">
    <source>
        <dbReference type="Proteomes" id="UP000274131"/>
    </source>
</evidence>
<dbReference type="STRING" id="51028.A0A0N4V6E7"/>
<dbReference type="AlphaFoldDB" id="A0A0N4V6E7"/>
<evidence type="ECO:0000313" key="1">
    <source>
        <dbReference type="EMBL" id="VDD90692.1"/>
    </source>
</evidence>
<dbReference type="PANTHER" id="PTHR44163:SF1">
    <property type="entry name" value="U3 SMALL NUCLEOLAR RNA-ASSOCIATED PROTEIN 4 HOMOLOG"/>
    <property type="match status" value="1"/>
</dbReference>
<dbReference type="PANTHER" id="PTHR44163">
    <property type="entry name" value="U3 SMALL NUCLEOLAR RNA-ASSOCIATED PROTEIN 4 HOMOLOG"/>
    <property type="match status" value="1"/>
</dbReference>
<dbReference type="GO" id="GO:0034455">
    <property type="term" value="C:t-UTP complex"/>
    <property type="evidence" value="ECO:0007669"/>
    <property type="project" value="TreeGrafter"/>
</dbReference>
<protein>
    <submittedName>
        <fullName evidence="3">WD_REPEATS_REGION domain-containing protein</fullName>
    </submittedName>
</protein>
<dbReference type="GO" id="GO:0003723">
    <property type="term" value="F:RNA binding"/>
    <property type="evidence" value="ECO:0007669"/>
    <property type="project" value="TreeGrafter"/>
</dbReference>
<dbReference type="Gene3D" id="2.130.10.10">
    <property type="entry name" value="YVTN repeat-like/Quinoprotein amine dehydrogenase"/>
    <property type="match status" value="1"/>
</dbReference>
<dbReference type="GO" id="GO:0030686">
    <property type="term" value="C:90S preribosome"/>
    <property type="evidence" value="ECO:0007669"/>
    <property type="project" value="InterPro"/>
</dbReference>